<feature type="domain" description="DYW" evidence="4">
    <location>
        <begin position="460"/>
        <end position="552"/>
    </location>
</feature>
<dbReference type="Pfam" id="PF20431">
    <property type="entry name" value="E_motif"/>
    <property type="match status" value="1"/>
</dbReference>
<dbReference type="Gramene" id="KRH39905">
    <property type="protein sequence ID" value="KRH39905"/>
    <property type="gene ID" value="GLYMA_09G227000"/>
</dbReference>
<organism evidence="5">
    <name type="scientific">Glycine max</name>
    <name type="common">Soybean</name>
    <name type="synonym">Glycine hispida</name>
    <dbReference type="NCBI Taxonomy" id="3847"/>
    <lineage>
        <taxon>Eukaryota</taxon>
        <taxon>Viridiplantae</taxon>
        <taxon>Streptophyta</taxon>
        <taxon>Embryophyta</taxon>
        <taxon>Tracheophyta</taxon>
        <taxon>Spermatophyta</taxon>
        <taxon>Magnoliopsida</taxon>
        <taxon>eudicotyledons</taxon>
        <taxon>Gunneridae</taxon>
        <taxon>Pentapetalae</taxon>
        <taxon>rosids</taxon>
        <taxon>fabids</taxon>
        <taxon>Fabales</taxon>
        <taxon>Fabaceae</taxon>
        <taxon>Papilionoideae</taxon>
        <taxon>50 kb inversion clade</taxon>
        <taxon>NPAAA clade</taxon>
        <taxon>indigoferoid/millettioid clade</taxon>
        <taxon>Phaseoleae</taxon>
        <taxon>Glycine</taxon>
        <taxon>Glycine subgen. Soja</taxon>
    </lineage>
</organism>
<gene>
    <name evidence="5" type="ORF">GLYMA_09G227000</name>
</gene>
<proteinExistence type="inferred from homology"/>
<dbReference type="FunCoup" id="K7LFH8">
    <property type="interactions" value="1503"/>
</dbReference>
<dbReference type="NCBIfam" id="TIGR00756">
    <property type="entry name" value="PPR"/>
    <property type="match status" value="4"/>
</dbReference>
<dbReference type="Pfam" id="PF20430">
    <property type="entry name" value="Eplus_motif"/>
    <property type="match status" value="1"/>
</dbReference>
<evidence type="ECO:0000256" key="3">
    <source>
        <dbReference type="PROSITE-ProRule" id="PRU00708"/>
    </source>
</evidence>
<dbReference type="GO" id="GO:0005739">
    <property type="term" value="C:mitochondrion"/>
    <property type="evidence" value="ECO:0000318"/>
    <property type="project" value="GO_Central"/>
</dbReference>
<keyword evidence="2" id="KW-0677">Repeat</keyword>
<feature type="repeat" description="PPR" evidence="3">
    <location>
        <begin position="295"/>
        <end position="329"/>
    </location>
</feature>
<dbReference type="Pfam" id="PF13812">
    <property type="entry name" value="PPR_3"/>
    <property type="match status" value="1"/>
</dbReference>
<dbReference type="PaxDb" id="3847-GLYMA09G36100.2"/>
<dbReference type="InterPro" id="IPR046960">
    <property type="entry name" value="PPR_At4g14850-like_plant"/>
</dbReference>
<dbReference type="EnsemblPlants" id="KRH39905">
    <property type="protein sequence ID" value="KRH39905"/>
    <property type="gene ID" value="GLYMA_09G227000"/>
</dbReference>
<dbReference type="FunFam" id="1.25.40.10:FF:002795">
    <property type="entry name" value="Uncharacterized protein"/>
    <property type="match status" value="1"/>
</dbReference>
<dbReference type="HOGENOM" id="CLU_002706_37_6_1"/>
<protein>
    <recommendedName>
        <fullName evidence="4">DYW domain-containing protein</fullName>
    </recommendedName>
</protein>
<dbReference type="InterPro" id="IPR046849">
    <property type="entry name" value="E2_motif"/>
</dbReference>
<dbReference type="Gene3D" id="1.25.40.10">
    <property type="entry name" value="Tetratricopeptide repeat domain"/>
    <property type="match status" value="2"/>
</dbReference>
<evidence type="ECO:0000256" key="2">
    <source>
        <dbReference type="ARBA" id="ARBA00022737"/>
    </source>
</evidence>
<name>K7LFH8_SOYBN</name>
<dbReference type="FunFam" id="1.25.40.10:FF:000344">
    <property type="entry name" value="Pentatricopeptide repeat-containing protein"/>
    <property type="match status" value="1"/>
</dbReference>
<reference evidence="5 6" key="1">
    <citation type="journal article" date="2010" name="Nature">
        <title>Genome sequence of the palaeopolyploid soybean.</title>
        <authorList>
            <person name="Schmutz J."/>
            <person name="Cannon S.B."/>
            <person name="Schlueter J."/>
            <person name="Ma J."/>
            <person name="Mitros T."/>
            <person name="Nelson W."/>
            <person name="Hyten D.L."/>
            <person name="Song Q."/>
            <person name="Thelen J.J."/>
            <person name="Cheng J."/>
            <person name="Xu D."/>
            <person name="Hellsten U."/>
            <person name="May G.D."/>
            <person name="Yu Y."/>
            <person name="Sakurai T."/>
            <person name="Umezawa T."/>
            <person name="Bhattacharyya M.K."/>
            <person name="Sandhu D."/>
            <person name="Valliyodan B."/>
            <person name="Lindquist E."/>
            <person name="Peto M."/>
            <person name="Grant D."/>
            <person name="Shu S."/>
            <person name="Goodstein D."/>
            <person name="Barry K."/>
            <person name="Futrell-Griggs M."/>
            <person name="Abernathy B."/>
            <person name="Du J."/>
            <person name="Tian Z."/>
            <person name="Zhu L."/>
            <person name="Gill N."/>
            <person name="Joshi T."/>
            <person name="Libault M."/>
            <person name="Sethuraman A."/>
            <person name="Zhang X.-C."/>
            <person name="Shinozaki K."/>
            <person name="Nguyen H.T."/>
            <person name="Wing R.A."/>
            <person name="Cregan P."/>
            <person name="Specht J."/>
            <person name="Grimwood J."/>
            <person name="Rokhsar D."/>
            <person name="Stacey G."/>
            <person name="Shoemaker R.C."/>
            <person name="Jackson S.A."/>
        </authorList>
    </citation>
    <scope>NUCLEOTIDE SEQUENCE</scope>
    <source>
        <strain evidence="6">cv. Williams 82</strain>
        <tissue evidence="5">Callus</tissue>
    </source>
</reference>
<dbReference type="Proteomes" id="UP000008827">
    <property type="component" value="Chromosome 9"/>
</dbReference>
<dbReference type="InParanoid" id="K7LFH8"/>
<dbReference type="GO" id="GO:0008270">
    <property type="term" value="F:zinc ion binding"/>
    <property type="evidence" value="ECO:0007669"/>
    <property type="project" value="InterPro"/>
</dbReference>
<evidence type="ECO:0000313" key="6">
    <source>
        <dbReference type="EnsemblPlants" id="KRH39905"/>
    </source>
</evidence>
<sequence>MASQCQLDSLLQKCTSLIRMKQLQAHLITTDKFQFHLSRTKFLELCAISLAGDLSFAAQILWRIETPSTNDWNAVLRGLAQSPEPTHPQKLDALTCSFALKGCARALAFSEATQIHSQLLRFGFEADILLLTTLLDVYAKTGDLDAAQKVFDNMCNRDIASWNAMISGLAQGSHPNEAIALFNRMKDEGWRPNEVTVLGALSACSQLGALKHGQIIHAYDVDKKLDTNVIVCNAVIDMYSKCGLVDKAYLVFVSVSCNKSLITWNTMIMAFAMNGDGCKALEFLDQMALDGVNPDAVLYLAALCACNHAGLVEEGVSLFDMMKGCGVKPNDKHYRTCDIINSMSMVPDVVLWQSLLGACKTHGNVEMAEMASRKLVEMGSHSSGDFVLLSNVYAAQLRWHDVGRVREAMKIRDVRKVPGFSYTEIDGKIHKFVNGDQSHPNSKGIYAKLDEIKFRAKTYGYAAETNLVLHDIGEEDKDNVLNYHSEKLAVAYGLISTSDETPIQVIKNLRICVDCHAVIKNISNIYNREIIVRDRARFHRFKEGVCSCRDYW</sequence>
<dbReference type="OMA" id="GLKIHGF"/>
<accession>K7LFH8</accession>
<dbReference type="AlphaFoldDB" id="K7LFH8"/>
<feature type="repeat" description="PPR" evidence="3">
    <location>
        <begin position="127"/>
        <end position="157"/>
    </location>
</feature>
<dbReference type="Pfam" id="PF13041">
    <property type="entry name" value="PPR_2"/>
    <property type="match status" value="1"/>
</dbReference>
<dbReference type="InterPro" id="IPR011990">
    <property type="entry name" value="TPR-like_helical_dom_sf"/>
</dbReference>
<evidence type="ECO:0000259" key="4">
    <source>
        <dbReference type="Pfam" id="PF14432"/>
    </source>
</evidence>
<feature type="repeat" description="PPR" evidence="3">
    <location>
        <begin position="158"/>
        <end position="192"/>
    </location>
</feature>
<feature type="repeat" description="PPR" evidence="3">
    <location>
        <begin position="260"/>
        <end position="294"/>
    </location>
</feature>
<dbReference type="PANTHER" id="PTHR47926">
    <property type="entry name" value="PENTATRICOPEPTIDE REPEAT-CONTAINING PROTEIN"/>
    <property type="match status" value="1"/>
</dbReference>
<reference evidence="6" key="2">
    <citation type="submission" date="2018-02" db="UniProtKB">
        <authorList>
            <consortium name="EnsemblPlants"/>
        </authorList>
    </citation>
    <scope>IDENTIFICATION</scope>
    <source>
        <strain evidence="6">Williams 82</strain>
    </source>
</reference>
<dbReference type="PANTHER" id="PTHR47926:SF408">
    <property type="entry name" value="DYW DOMAIN-CONTAINING PROTEIN"/>
    <property type="match status" value="1"/>
</dbReference>
<dbReference type="eggNOG" id="KOG4197">
    <property type="taxonomic scope" value="Eukaryota"/>
</dbReference>
<keyword evidence="7" id="KW-1185">Reference proteome</keyword>
<dbReference type="InterPro" id="IPR046848">
    <property type="entry name" value="E_motif"/>
</dbReference>
<dbReference type="InterPro" id="IPR032867">
    <property type="entry name" value="DYW_dom"/>
</dbReference>
<dbReference type="Pfam" id="PF14432">
    <property type="entry name" value="DYW_deaminase"/>
    <property type="match status" value="1"/>
</dbReference>
<dbReference type="GO" id="GO:0003723">
    <property type="term" value="F:RNA binding"/>
    <property type="evidence" value="ECO:0007669"/>
    <property type="project" value="InterPro"/>
</dbReference>
<comment type="similarity">
    <text evidence="1">Belongs to the PPR family. PCMP-H subfamily.</text>
</comment>
<dbReference type="EMBL" id="CM000842">
    <property type="protein sequence ID" value="KRH39905.1"/>
    <property type="molecule type" value="Genomic_DNA"/>
</dbReference>
<dbReference type="Pfam" id="PF01535">
    <property type="entry name" value="PPR"/>
    <property type="match status" value="3"/>
</dbReference>
<evidence type="ECO:0000256" key="1">
    <source>
        <dbReference type="ARBA" id="ARBA00006643"/>
    </source>
</evidence>
<dbReference type="PROSITE" id="PS51375">
    <property type="entry name" value="PPR"/>
    <property type="match status" value="4"/>
</dbReference>
<reference evidence="5" key="3">
    <citation type="submission" date="2018-07" db="EMBL/GenBank/DDBJ databases">
        <title>WGS assembly of Glycine max.</title>
        <authorList>
            <person name="Schmutz J."/>
            <person name="Cannon S."/>
            <person name="Schlueter J."/>
            <person name="Ma J."/>
            <person name="Mitros T."/>
            <person name="Nelson W."/>
            <person name="Hyten D."/>
            <person name="Song Q."/>
            <person name="Thelen J."/>
            <person name="Cheng J."/>
            <person name="Xu D."/>
            <person name="Hellsten U."/>
            <person name="May G."/>
            <person name="Yu Y."/>
            <person name="Sakurai T."/>
            <person name="Umezawa T."/>
            <person name="Bhattacharyya M."/>
            <person name="Sandhu D."/>
            <person name="Valliyodan B."/>
            <person name="Lindquist E."/>
            <person name="Peto M."/>
            <person name="Grant D."/>
            <person name="Shu S."/>
            <person name="Goodstein D."/>
            <person name="Barry K."/>
            <person name="Futrell-Griggs M."/>
            <person name="Abernathy B."/>
            <person name="Du J."/>
            <person name="Tian Z."/>
            <person name="Zhu L."/>
            <person name="Gill N."/>
            <person name="Joshi T."/>
            <person name="Libault M."/>
            <person name="Sethuraman A."/>
            <person name="Zhang X."/>
            <person name="Shinozaki K."/>
            <person name="Nguyen H."/>
            <person name="Wing R."/>
            <person name="Cregan P."/>
            <person name="Specht J."/>
            <person name="Grimwood J."/>
            <person name="Rokhsar D."/>
            <person name="Stacey G."/>
            <person name="Shoemaker R."/>
            <person name="Jackson S."/>
        </authorList>
    </citation>
    <scope>NUCLEOTIDE SEQUENCE</scope>
    <source>
        <tissue evidence="5">Callus</tissue>
    </source>
</reference>
<dbReference type="InterPro" id="IPR002885">
    <property type="entry name" value="PPR_rpt"/>
</dbReference>
<dbReference type="GO" id="GO:0080156">
    <property type="term" value="P:mitochondrial mRNA modification"/>
    <property type="evidence" value="ECO:0000318"/>
    <property type="project" value="GO_Central"/>
</dbReference>
<evidence type="ECO:0000313" key="7">
    <source>
        <dbReference type="Proteomes" id="UP000008827"/>
    </source>
</evidence>
<dbReference type="SMR" id="K7LFH8"/>
<evidence type="ECO:0000313" key="5">
    <source>
        <dbReference type="EMBL" id="KRH39905.1"/>
    </source>
</evidence>